<dbReference type="GO" id="GO:0008237">
    <property type="term" value="F:metallopeptidase activity"/>
    <property type="evidence" value="ECO:0007669"/>
    <property type="project" value="UniProtKB-KW"/>
</dbReference>
<dbReference type="PANTHER" id="PTHR23076">
    <property type="entry name" value="METALLOPROTEASE M41 FTSH"/>
    <property type="match status" value="1"/>
</dbReference>
<keyword evidence="2" id="KW-0378">Hydrolase</keyword>
<dbReference type="SUPFAM" id="SSF52540">
    <property type="entry name" value="P-loop containing nucleoside triphosphate hydrolases"/>
    <property type="match status" value="1"/>
</dbReference>
<dbReference type="SUPFAM" id="SSF140990">
    <property type="entry name" value="FtsH protease domain-like"/>
    <property type="match status" value="1"/>
</dbReference>
<dbReference type="Gene3D" id="1.10.8.60">
    <property type="match status" value="1"/>
</dbReference>
<dbReference type="InterPro" id="IPR000642">
    <property type="entry name" value="Peptidase_M41"/>
</dbReference>
<dbReference type="InterPro" id="IPR037219">
    <property type="entry name" value="Peptidase_M41-like"/>
</dbReference>
<keyword evidence="2" id="KW-0482">Metalloprotease</keyword>
<dbReference type="InterPro" id="IPR027417">
    <property type="entry name" value="P-loop_NTPase"/>
</dbReference>
<dbReference type="Gene3D" id="1.20.58.760">
    <property type="entry name" value="Peptidase M41"/>
    <property type="match status" value="1"/>
</dbReference>
<proteinExistence type="predicted"/>
<sequence length="478" mass="53508">MRERVSWTNAEIRIRPAGSKGRLDILKVHAHKVKLSPTVDLASYAQNLPGWTGAKLAQLMQEAALVAVRNNHESVLPSDMDQAVDRLTIGPKRLGIDLGHQGQCRRAVSEVGIALTSHLLRRHENAKVEYCERISIIPRGQTLSQVVFHRLEDECYMFETRSQLLHRLQVLLGGRAAEEVIFRRDTSKASLKYLEDATCLARKILTIWNLENPMAIHGEPFPWKRKFGFIGPRLDFEGSLYDDYGFIEPPINFDMDDLVARRTEELMHVMYGKTITLLRQHSAALLKTIKKLKHPLHPPATPVGVLDHPPKTLSTSLSIEQSTSSPQHQTRHFPPSIARNRRLLCALPRPPLPPLSIEAATVESSISSHSYLCSDDPSRPSASSTMQNFMRLSASPFFLSPAPLPFLSSLSTCNSCVLLDNKEINGDHIEFIIENYPAEAPLRLVLEEKDPGSLPFFVNSEDRGLVPSPGVLEAIESR</sequence>
<accession>A0ABR2LDY9</accession>
<evidence type="ECO:0000313" key="3">
    <source>
        <dbReference type="Proteomes" id="UP001412067"/>
    </source>
</evidence>
<reference evidence="2 3" key="1">
    <citation type="journal article" date="2022" name="Nat. Plants">
        <title>Genomes of leafy and leafless Platanthera orchids illuminate the evolution of mycoheterotrophy.</title>
        <authorList>
            <person name="Li M.H."/>
            <person name="Liu K.W."/>
            <person name="Li Z."/>
            <person name="Lu H.C."/>
            <person name="Ye Q.L."/>
            <person name="Zhang D."/>
            <person name="Wang J.Y."/>
            <person name="Li Y.F."/>
            <person name="Zhong Z.M."/>
            <person name="Liu X."/>
            <person name="Yu X."/>
            <person name="Liu D.K."/>
            <person name="Tu X.D."/>
            <person name="Liu B."/>
            <person name="Hao Y."/>
            <person name="Liao X.Y."/>
            <person name="Jiang Y.T."/>
            <person name="Sun W.H."/>
            <person name="Chen J."/>
            <person name="Chen Y.Q."/>
            <person name="Ai Y."/>
            <person name="Zhai J.W."/>
            <person name="Wu S.S."/>
            <person name="Zhou Z."/>
            <person name="Hsiao Y.Y."/>
            <person name="Wu W.L."/>
            <person name="Chen Y.Y."/>
            <person name="Lin Y.F."/>
            <person name="Hsu J.L."/>
            <person name="Li C.Y."/>
            <person name="Wang Z.W."/>
            <person name="Zhao X."/>
            <person name="Zhong W.Y."/>
            <person name="Ma X.K."/>
            <person name="Ma L."/>
            <person name="Huang J."/>
            <person name="Chen G.Z."/>
            <person name="Huang M.Z."/>
            <person name="Huang L."/>
            <person name="Peng D.H."/>
            <person name="Luo Y.B."/>
            <person name="Zou S.Q."/>
            <person name="Chen S.P."/>
            <person name="Lan S."/>
            <person name="Tsai W.C."/>
            <person name="Van de Peer Y."/>
            <person name="Liu Z.J."/>
        </authorList>
    </citation>
    <scope>NUCLEOTIDE SEQUENCE [LARGE SCALE GENOMIC DNA]</scope>
    <source>
        <strain evidence="2">Lor288</strain>
    </source>
</reference>
<comment type="caution">
    <text evidence="2">The sequence shown here is derived from an EMBL/GenBank/DDBJ whole genome shotgun (WGS) entry which is preliminary data.</text>
</comment>
<organism evidence="2 3">
    <name type="scientific">Platanthera guangdongensis</name>
    <dbReference type="NCBI Taxonomy" id="2320717"/>
    <lineage>
        <taxon>Eukaryota</taxon>
        <taxon>Viridiplantae</taxon>
        <taxon>Streptophyta</taxon>
        <taxon>Embryophyta</taxon>
        <taxon>Tracheophyta</taxon>
        <taxon>Spermatophyta</taxon>
        <taxon>Magnoliopsida</taxon>
        <taxon>Liliopsida</taxon>
        <taxon>Asparagales</taxon>
        <taxon>Orchidaceae</taxon>
        <taxon>Orchidoideae</taxon>
        <taxon>Orchideae</taxon>
        <taxon>Orchidinae</taxon>
        <taxon>Platanthera</taxon>
    </lineage>
</organism>
<keyword evidence="2" id="KW-0645">Protease</keyword>
<gene>
    <name evidence="2" type="primary">ftsH</name>
    <name evidence="2" type="ORF">KSP40_PGU017957</name>
</gene>
<dbReference type="Proteomes" id="UP001412067">
    <property type="component" value="Unassembled WGS sequence"/>
</dbReference>
<feature type="domain" description="Peptidase M41" evidence="1">
    <location>
        <begin position="107"/>
        <end position="210"/>
    </location>
</feature>
<dbReference type="PANTHER" id="PTHR23076:SF111">
    <property type="entry name" value="INACTIVE ATP-DEPENDENT ZINC METALLOPROTEASE FTSHI 1, CHLOROPLASTIC-RELATED"/>
    <property type="match status" value="1"/>
</dbReference>
<evidence type="ECO:0000313" key="2">
    <source>
        <dbReference type="EMBL" id="KAK8938285.1"/>
    </source>
</evidence>
<protein>
    <submittedName>
        <fullName evidence="2">ATP-dependent zinc metalloprotease FtsH</fullName>
    </submittedName>
</protein>
<evidence type="ECO:0000259" key="1">
    <source>
        <dbReference type="Pfam" id="PF01434"/>
    </source>
</evidence>
<dbReference type="EMBL" id="JBBWWR010000021">
    <property type="protein sequence ID" value="KAK8938285.1"/>
    <property type="molecule type" value="Genomic_DNA"/>
</dbReference>
<keyword evidence="3" id="KW-1185">Reference proteome</keyword>
<dbReference type="Pfam" id="PF01434">
    <property type="entry name" value="Peptidase_M41"/>
    <property type="match status" value="1"/>
</dbReference>
<name>A0ABR2LDY9_9ASPA</name>